<dbReference type="KEGG" id="tpx:Turpa_0515"/>
<proteinExistence type="predicted"/>
<protein>
    <submittedName>
        <fullName evidence="2">Signal transduction protein</fullName>
    </submittedName>
</protein>
<name>I4B1L2_TURPD</name>
<keyword evidence="3" id="KW-1185">Reference proteome</keyword>
<dbReference type="EMBL" id="CP002959">
    <property type="protein sequence ID" value="AFM11169.1"/>
    <property type="molecule type" value="Genomic_DNA"/>
</dbReference>
<dbReference type="STRING" id="869212.Turpa_0515"/>
<dbReference type="PROSITE" id="PS51833">
    <property type="entry name" value="HDOD"/>
    <property type="match status" value="1"/>
</dbReference>
<gene>
    <name evidence="2" type="ordered locus">Turpa_0515</name>
</gene>
<accession>I4B1L2</accession>
<sequence length="302" mass="34246">MDVGKQMLTEKLKNLELPPMPQVAARVMQIDESQISVSAEQIKNIVQADLALSTKILKLANSAFYARGNRINNLSQAIALLGFKTVKGLSLLVSAASIIPKKGNFKIMKELWMRSVLSALIAKIVAERVGKEKVKDEVFMIGLLRQIGKSILANQFPEEYAICFQMSGDAADEEKLHQLEMMKWQFTSADASAFAMKTWNFPPELVDSSNVLRYKIADAQQLEKDQPLLMPVILAEYIVLLSGYTDSFKPDQKLRDKLLAEFKRICPVYQIDEVKQKYYLEELRQVIKQDSFYSFCGELFSD</sequence>
<evidence type="ECO:0000313" key="3">
    <source>
        <dbReference type="Proteomes" id="UP000006048"/>
    </source>
</evidence>
<dbReference type="PANTHER" id="PTHR33525">
    <property type="match status" value="1"/>
</dbReference>
<dbReference type="RefSeq" id="WP_014801689.1">
    <property type="nucleotide sequence ID" value="NC_018020.1"/>
</dbReference>
<organism evidence="2 3">
    <name type="scientific">Turneriella parva (strain ATCC BAA-1111 / DSM 21527 / NCTC 11395 / H)</name>
    <name type="common">Leptospira parva</name>
    <dbReference type="NCBI Taxonomy" id="869212"/>
    <lineage>
        <taxon>Bacteria</taxon>
        <taxon>Pseudomonadati</taxon>
        <taxon>Spirochaetota</taxon>
        <taxon>Spirochaetia</taxon>
        <taxon>Leptospirales</taxon>
        <taxon>Leptospiraceae</taxon>
        <taxon>Turneriella</taxon>
    </lineage>
</organism>
<dbReference type="Gene3D" id="1.10.3210.10">
    <property type="entry name" value="Hypothetical protein af1432"/>
    <property type="match status" value="1"/>
</dbReference>
<dbReference type="Proteomes" id="UP000006048">
    <property type="component" value="Chromosome"/>
</dbReference>
<evidence type="ECO:0000259" key="1">
    <source>
        <dbReference type="PROSITE" id="PS51833"/>
    </source>
</evidence>
<dbReference type="OrthoDB" id="9773799at2"/>
<dbReference type="HOGENOM" id="CLU_048246_4_2_12"/>
<dbReference type="PANTHER" id="PTHR33525:SF3">
    <property type="entry name" value="RIBONUCLEASE Y"/>
    <property type="match status" value="1"/>
</dbReference>
<reference evidence="2 3" key="1">
    <citation type="submission" date="2012-06" db="EMBL/GenBank/DDBJ databases">
        <title>The complete chromosome of genome of Turneriella parva DSM 21527.</title>
        <authorList>
            <consortium name="US DOE Joint Genome Institute (JGI-PGF)"/>
            <person name="Lucas S."/>
            <person name="Han J."/>
            <person name="Lapidus A."/>
            <person name="Bruce D."/>
            <person name="Goodwin L."/>
            <person name="Pitluck S."/>
            <person name="Peters L."/>
            <person name="Kyrpides N."/>
            <person name="Mavromatis K."/>
            <person name="Ivanova N."/>
            <person name="Mikhailova N."/>
            <person name="Chertkov O."/>
            <person name="Detter J.C."/>
            <person name="Tapia R."/>
            <person name="Han C."/>
            <person name="Land M."/>
            <person name="Hauser L."/>
            <person name="Markowitz V."/>
            <person name="Cheng J.-F."/>
            <person name="Hugenholtz P."/>
            <person name="Woyke T."/>
            <person name="Wu D."/>
            <person name="Gronow S."/>
            <person name="Wellnitz S."/>
            <person name="Brambilla E."/>
            <person name="Klenk H.-P."/>
            <person name="Eisen J.A."/>
        </authorList>
    </citation>
    <scope>NUCLEOTIDE SEQUENCE [LARGE SCALE GENOMIC DNA]</scope>
    <source>
        <strain evidence="3">ATCC BAA-1111 / DSM 21527 / NCTC 11395 / H</strain>
    </source>
</reference>
<dbReference type="InterPro" id="IPR013976">
    <property type="entry name" value="HDOD"/>
</dbReference>
<dbReference type="InterPro" id="IPR052340">
    <property type="entry name" value="RNase_Y/CdgJ"/>
</dbReference>
<evidence type="ECO:0000313" key="2">
    <source>
        <dbReference type="EMBL" id="AFM11169.1"/>
    </source>
</evidence>
<dbReference type="SUPFAM" id="SSF109604">
    <property type="entry name" value="HD-domain/PDEase-like"/>
    <property type="match status" value="1"/>
</dbReference>
<dbReference type="Pfam" id="PF08668">
    <property type="entry name" value="HDOD"/>
    <property type="match status" value="1"/>
</dbReference>
<feature type="domain" description="HDOD" evidence="1">
    <location>
        <begin position="17"/>
        <end position="215"/>
    </location>
</feature>
<dbReference type="AlphaFoldDB" id="I4B1L2"/>